<dbReference type="RefSeq" id="WP_144811217.1">
    <property type="nucleotide sequence ID" value="NZ_VLKP01000001.1"/>
</dbReference>
<evidence type="ECO:0000256" key="6">
    <source>
        <dbReference type="SAM" id="MobiDB-lite"/>
    </source>
</evidence>
<gene>
    <name evidence="9" type="ORF">IP93_00274</name>
</gene>
<dbReference type="PROSITE" id="PS51257">
    <property type="entry name" value="PROKAR_LIPOPROTEIN"/>
    <property type="match status" value="1"/>
</dbReference>
<dbReference type="Gene3D" id="3.30.1370.120">
    <property type="match status" value="2"/>
</dbReference>
<keyword evidence="5" id="KW-0813">Transport</keyword>
<dbReference type="GO" id="GO:0009306">
    <property type="term" value="P:protein secretion"/>
    <property type="evidence" value="ECO:0007669"/>
    <property type="project" value="InterPro"/>
</dbReference>
<name>A0A562M2X8_9GAMM</name>
<evidence type="ECO:0000313" key="10">
    <source>
        <dbReference type="Proteomes" id="UP000316471"/>
    </source>
</evidence>
<keyword evidence="10" id="KW-1185">Reference proteome</keyword>
<feature type="domain" description="NolW-like" evidence="8">
    <location>
        <begin position="345"/>
        <end position="435"/>
    </location>
</feature>
<evidence type="ECO:0000313" key="9">
    <source>
        <dbReference type="EMBL" id="TWI14279.1"/>
    </source>
</evidence>
<dbReference type="InterPro" id="IPR001775">
    <property type="entry name" value="GspD/PilQ"/>
</dbReference>
<dbReference type="AlphaFoldDB" id="A0A562M2X8"/>
<dbReference type="InterPro" id="IPR050810">
    <property type="entry name" value="Bact_Secretion_Sys_Channel"/>
</dbReference>
<keyword evidence="2" id="KW-0732">Signal</keyword>
<feature type="region of interest" description="Disordered" evidence="6">
    <location>
        <begin position="43"/>
        <end position="64"/>
    </location>
</feature>
<dbReference type="GO" id="GO:0009279">
    <property type="term" value="C:cell outer membrane"/>
    <property type="evidence" value="ECO:0007669"/>
    <property type="project" value="UniProtKB-SubCell"/>
</dbReference>
<dbReference type="InterPro" id="IPR005644">
    <property type="entry name" value="NolW-like"/>
</dbReference>
<evidence type="ECO:0000259" key="7">
    <source>
        <dbReference type="Pfam" id="PF00263"/>
    </source>
</evidence>
<comment type="caution">
    <text evidence="9">The sequence shown here is derived from an EMBL/GenBank/DDBJ whole genome shotgun (WGS) entry which is preliminary data.</text>
</comment>
<dbReference type="Proteomes" id="UP000316471">
    <property type="component" value="Unassembled WGS sequence"/>
</dbReference>
<dbReference type="OrthoDB" id="9779724at2"/>
<sequence length="721" mass="77228">MTHHRNAVAIIAFGLTVLSGCTTTPAKLTVPAGLAVPERVGVDESARPAGGQPQEQRELRQTQTPTRDLAATVAAGQNIIDSLPPMNAEPVSVNVQNLPIPVFADEVFGNMLGLNVSIDPAVSQLQELVTLHTTERQPPRELFHIARQVLAEYGVLVSIEGRIVRIKMGAKDASPIPPLVVSGRALPAVPISHRPVFQLIELEVVRSGDAARWLTTLFGEEIKVTEDSIRNAVLINGKPAQIRQAIDALRVFDRPLMRGRKSTRLEPAFMTAEQLADRLVEVLNVQGYGASRSLGAPSSVLIVPIQAVNSILVFAVSQDVLDYAVSWARELDKPNAAAGAQSMFYYQVKNTKAAELSQVLSGSMSLSNAQQANQGGTSQAAAQGGAPAPAPQTSSGRVAGLLVDEPRNALIYQGDPAQWERLLTLIRQMDRAPRQVMVEVTIAEVTLEDGDQFGVSWLAKNGFGRFDGNALFGSLPGSGNGNGNGSSSSNGLTYLLDVAGQNRLALTAFANDNRVSILSTPRLLVKSGSEANIDIGTEVPTITMTTTSNQQTEGNTNLLQSIQYRKTGIILRVKPTVYSDDRIDLDITQEVSEALPIGDNAAISSPSIFNRSLNTSLSLRDGGSVVMAGLMSERNTKSDSGIPLIKDVPILGNLFKSQSRNKNKTELVLMIVPYIVESDDRMTAISQAVVDKFELLELQPATGTIPNTSPARGMPTSKQPH</sequence>
<proteinExistence type="inferred from homology"/>
<dbReference type="EMBL" id="VLKP01000001">
    <property type="protein sequence ID" value="TWI14279.1"/>
    <property type="molecule type" value="Genomic_DNA"/>
</dbReference>
<accession>A0A562M2X8</accession>
<dbReference type="Pfam" id="PF00263">
    <property type="entry name" value="Secretin"/>
    <property type="match status" value="1"/>
</dbReference>
<evidence type="ECO:0000256" key="3">
    <source>
        <dbReference type="ARBA" id="ARBA00023136"/>
    </source>
</evidence>
<evidence type="ECO:0000256" key="5">
    <source>
        <dbReference type="RuleBase" id="RU004004"/>
    </source>
</evidence>
<dbReference type="PANTHER" id="PTHR30332:SF25">
    <property type="entry name" value="SECRETIN XPSD"/>
    <property type="match status" value="1"/>
</dbReference>
<keyword evidence="3" id="KW-0472">Membrane</keyword>
<dbReference type="PANTHER" id="PTHR30332">
    <property type="entry name" value="PROBABLE GENERAL SECRETION PATHWAY PROTEIN D"/>
    <property type="match status" value="1"/>
</dbReference>
<dbReference type="GO" id="GO:0015627">
    <property type="term" value="C:type II protein secretion system complex"/>
    <property type="evidence" value="ECO:0007669"/>
    <property type="project" value="TreeGrafter"/>
</dbReference>
<protein>
    <submittedName>
        <fullName evidence="9">General secretion pathway protein D</fullName>
    </submittedName>
</protein>
<evidence type="ECO:0000256" key="1">
    <source>
        <dbReference type="ARBA" id="ARBA00004370"/>
    </source>
</evidence>
<reference evidence="9 10" key="1">
    <citation type="journal article" date="2015" name="Stand. Genomic Sci.">
        <title>Genomic Encyclopedia of Bacterial and Archaeal Type Strains, Phase III: the genomes of soil and plant-associated and newly described type strains.</title>
        <authorList>
            <person name="Whitman W.B."/>
            <person name="Woyke T."/>
            <person name="Klenk H.P."/>
            <person name="Zhou Y."/>
            <person name="Lilburn T.G."/>
            <person name="Beck B.J."/>
            <person name="De Vos P."/>
            <person name="Vandamme P."/>
            <person name="Eisen J.A."/>
            <person name="Garrity G."/>
            <person name="Hugenholtz P."/>
            <person name="Kyrpides N.C."/>
        </authorList>
    </citation>
    <scope>NUCLEOTIDE SEQUENCE [LARGE SCALE GENOMIC DNA]</scope>
    <source>
        <strain evidence="9 10">CGMCC 1.10136</strain>
    </source>
</reference>
<feature type="domain" description="Type II/III secretion system secretin-like" evidence="7">
    <location>
        <begin position="510"/>
        <end position="677"/>
    </location>
</feature>
<dbReference type="InterPro" id="IPR038591">
    <property type="entry name" value="NolW-like_sf"/>
</dbReference>
<dbReference type="PRINTS" id="PR00811">
    <property type="entry name" value="BCTERIALGSPD"/>
</dbReference>
<comment type="subcellular location">
    <subcellularLocation>
        <location evidence="5">Cell outer membrane</location>
    </subcellularLocation>
    <subcellularLocation>
        <location evidence="1">Membrane</location>
    </subcellularLocation>
</comment>
<evidence type="ECO:0000256" key="4">
    <source>
        <dbReference type="RuleBase" id="RU004003"/>
    </source>
</evidence>
<feature type="region of interest" description="Disordered" evidence="6">
    <location>
        <begin position="370"/>
        <end position="396"/>
    </location>
</feature>
<dbReference type="Pfam" id="PF03958">
    <property type="entry name" value="Secretin_N"/>
    <property type="match status" value="1"/>
</dbReference>
<comment type="similarity">
    <text evidence="4">Belongs to the bacterial secretin family.</text>
</comment>
<feature type="region of interest" description="Disordered" evidence="6">
    <location>
        <begin position="701"/>
        <end position="721"/>
    </location>
</feature>
<evidence type="ECO:0000259" key="8">
    <source>
        <dbReference type="Pfam" id="PF03958"/>
    </source>
</evidence>
<dbReference type="InterPro" id="IPR004846">
    <property type="entry name" value="T2SS/T3SS_dom"/>
</dbReference>
<evidence type="ECO:0000256" key="2">
    <source>
        <dbReference type="ARBA" id="ARBA00022729"/>
    </source>
</evidence>
<organism evidence="9 10">
    <name type="scientific">Aerolutibacter ruishenii</name>
    <dbReference type="NCBI Taxonomy" id="686800"/>
    <lineage>
        <taxon>Bacteria</taxon>
        <taxon>Pseudomonadati</taxon>
        <taxon>Pseudomonadota</taxon>
        <taxon>Gammaproteobacteria</taxon>
        <taxon>Lysobacterales</taxon>
        <taxon>Lysobacteraceae</taxon>
        <taxon>Aerolutibacter</taxon>
    </lineage>
</organism>